<feature type="compositionally biased region" description="Low complexity" evidence="1">
    <location>
        <begin position="44"/>
        <end position="74"/>
    </location>
</feature>
<accession>A0A058ZFI2</accession>
<evidence type="ECO:0000256" key="1">
    <source>
        <dbReference type="SAM" id="MobiDB-lite"/>
    </source>
</evidence>
<dbReference type="EMBL" id="KB932201">
    <property type="protein sequence ID" value="KCV72711.1"/>
    <property type="molecule type" value="Genomic_DNA"/>
</dbReference>
<feature type="region of interest" description="Disordered" evidence="1">
    <location>
        <begin position="26"/>
        <end position="111"/>
    </location>
</feature>
<feature type="compositionally biased region" description="Polar residues" evidence="1">
    <location>
        <begin position="26"/>
        <end position="43"/>
    </location>
</feature>
<feature type="compositionally biased region" description="Low complexity" evidence="1">
    <location>
        <begin position="83"/>
        <end position="111"/>
    </location>
</feature>
<sequence length="139" mass="14108">MPMTSTSIVTSSCPRRLRTLCAATSCSVSPSGATSASLSPTAGSTSCSTPRSRTSSSSSGKRTTSSAMATARVPRSWRRRPLRTVASPPAPTSNSSAGCAPAPVPSRSLSPPLIVSPPVAPLSDRGACIVFYTLLPDAV</sequence>
<proteinExistence type="predicted"/>
<protein>
    <submittedName>
        <fullName evidence="2">Uncharacterized protein</fullName>
    </submittedName>
</protein>
<evidence type="ECO:0000313" key="3">
    <source>
        <dbReference type="Proteomes" id="UP000030693"/>
    </source>
</evidence>
<reference evidence="2" key="1">
    <citation type="submission" date="2013-04" db="EMBL/GenBank/DDBJ databases">
        <title>The Genome Sequence of Fonticula alba ATCC 38817.</title>
        <authorList>
            <consortium name="The Broad Institute Genomics Platform"/>
            <person name="Russ C."/>
            <person name="Cuomo C."/>
            <person name="Burger G."/>
            <person name="Gray M.W."/>
            <person name="Holland P.W.H."/>
            <person name="King N."/>
            <person name="Lang F.B.F."/>
            <person name="Roger A.J."/>
            <person name="Ruiz-Trillo I."/>
            <person name="Brown M."/>
            <person name="Walker B."/>
            <person name="Young S."/>
            <person name="Zeng Q."/>
            <person name="Gargeya S."/>
            <person name="Fitzgerald M."/>
            <person name="Haas B."/>
            <person name="Abouelleil A."/>
            <person name="Allen A.W."/>
            <person name="Alvarado L."/>
            <person name="Arachchi H.M."/>
            <person name="Berlin A.M."/>
            <person name="Chapman S.B."/>
            <person name="Gainer-Dewar J."/>
            <person name="Goldberg J."/>
            <person name="Griggs A."/>
            <person name="Gujja S."/>
            <person name="Hansen M."/>
            <person name="Howarth C."/>
            <person name="Imamovic A."/>
            <person name="Ireland A."/>
            <person name="Larimer J."/>
            <person name="McCowan C."/>
            <person name="Murphy C."/>
            <person name="Pearson M."/>
            <person name="Poon T.W."/>
            <person name="Priest M."/>
            <person name="Roberts A."/>
            <person name="Saif S."/>
            <person name="Shea T."/>
            <person name="Sisk P."/>
            <person name="Sykes S."/>
            <person name="Wortman J."/>
            <person name="Nusbaum C."/>
            <person name="Birren B."/>
        </authorList>
    </citation>
    <scope>NUCLEOTIDE SEQUENCE [LARGE SCALE GENOMIC DNA]</scope>
    <source>
        <strain evidence="2">ATCC 38817</strain>
    </source>
</reference>
<organism evidence="2">
    <name type="scientific">Fonticula alba</name>
    <name type="common">Slime mold</name>
    <dbReference type="NCBI Taxonomy" id="691883"/>
    <lineage>
        <taxon>Eukaryota</taxon>
        <taxon>Rotosphaerida</taxon>
        <taxon>Fonticulaceae</taxon>
        <taxon>Fonticula</taxon>
    </lineage>
</organism>
<name>A0A058ZFI2_FONAL</name>
<evidence type="ECO:0000313" key="2">
    <source>
        <dbReference type="EMBL" id="KCV72711.1"/>
    </source>
</evidence>
<dbReference type="GeneID" id="20525014"/>
<gene>
    <name evidence="2" type="ORF">H696_00289</name>
</gene>
<keyword evidence="3" id="KW-1185">Reference proteome</keyword>
<dbReference type="RefSeq" id="XP_009492412.1">
    <property type="nucleotide sequence ID" value="XM_009494137.1"/>
</dbReference>
<dbReference type="Proteomes" id="UP000030693">
    <property type="component" value="Unassembled WGS sequence"/>
</dbReference>
<dbReference type="AlphaFoldDB" id="A0A058ZFI2"/>